<name>A0A928VZX9_9CYAN</name>
<dbReference type="CDD" id="cd01949">
    <property type="entry name" value="GGDEF"/>
    <property type="match status" value="1"/>
</dbReference>
<dbReference type="InterPro" id="IPR011006">
    <property type="entry name" value="CheY-like_superfamily"/>
</dbReference>
<dbReference type="FunFam" id="3.20.20.450:FF:000001">
    <property type="entry name" value="Cyclic di-GMP phosphodiesterase yahA"/>
    <property type="match status" value="1"/>
</dbReference>
<sequence length="611" mass="69224">MSTLKAQPSKGDILIVDDTPDNLRLLSNILSESGYKVRSALNGTLALRAVNAAPPDLILLDITMPQMNGYDICKSLKSDEHTEGIPIIFLSALDRSFDKVKAFQVGGVDYITKPFQVEEVLVRVENQLTLKKLQTQLEQRVKERTAQLEAVNQELNLEIVKRKRVQKKLLQMALHDNLTGLPNRAFLLERLVQLLDRVKQKPSEQFAVLFLDCDRFKVVNDSLGHLVGDRLLVEIARRLQSSVPQVETLARLGGDEFTIVLADIRDIREATELAQQLLELFNHPFYLDPHEVFINTSIGIVLGTPSYELPENLLRDADVAMYRAKEKGRACYEVFDRTMHDRVLSFLQLDTDLRRAMERKELMVYYQPIVALDTGYIDGFEALARWKHPTRGFISPMEFIPAAEETGLIIPIGQWVLETACRQLREWQTQRRQRCSADEDALPLTMSVNLSVRQFVQANLLEQIDEILTRHQLEGGSLKLEITESAIMENTRSVATLLQELKSRHIQLSIDDFGTGYSSLSYLHRFPVDTLKIDRSFITRMESGRKNKEIVGAIITLAHHLGMGIVAEGIETQPQARQIRAIGGKWGQGLLFSPAIESAAAGTILDRQYRF</sequence>
<dbReference type="Gene3D" id="3.40.50.2300">
    <property type="match status" value="1"/>
</dbReference>
<dbReference type="InterPro" id="IPR001633">
    <property type="entry name" value="EAL_dom"/>
</dbReference>
<dbReference type="InterPro" id="IPR050706">
    <property type="entry name" value="Cyclic-di-GMP_PDE-like"/>
</dbReference>
<comment type="caution">
    <text evidence="5">The sequence shown here is derived from an EMBL/GenBank/DDBJ whole genome shotgun (WGS) entry which is preliminary data.</text>
</comment>
<dbReference type="InterPro" id="IPR000160">
    <property type="entry name" value="GGDEF_dom"/>
</dbReference>
<feature type="domain" description="Response regulatory" evidence="2">
    <location>
        <begin position="12"/>
        <end position="128"/>
    </location>
</feature>
<dbReference type="InterPro" id="IPR043128">
    <property type="entry name" value="Rev_trsase/Diguanyl_cyclase"/>
</dbReference>
<dbReference type="PANTHER" id="PTHR33121:SF70">
    <property type="entry name" value="SIGNALING PROTEIN YKOW"/>
    <property type="match status" value="1"/>
</dbReference>
<dbReference type="CDD" id="cd19920">
    <property type="entry name" value="REC_PA4781-like"/>
    <property type="match status" value="1"/>
</dbReference>
<dbReference type="InterPro" id="IPR029787">
    <property type="entry name" value="Nucleotide_cyclase"/>
</dbReference>
<dbReference type="RefSeq" id="WP_264322114.1">
    <property type="nucleotide sequence ID" value="NZ_JADEXN010000268.1"/>
</dbReference>
<dbReference type="SUPFAM" id="SSF141868">
    <property type="entry name" value="EAL domain-like"/>
    <property type="match status" value="1"/>
</dbReference>
<proteinExistence type="predicted"/>
<feature type="domain" description="GGDEF" evidence="4">
    <location>
        <begin position="204"/>
        <end position="337"/>
    </location>
</feature>
<dbReference type="InterPro" id="IPR001789">
    <property type="entry name" value="Sig_transdc_resp-reg_receiver"/>
</dbReference>
<dbReference type="CDD" id="cd01948">
    <property type="entry name" value="EAL"/>
    <property type="match status" value="1"/>
</dbReference>
<gene>
    <name evidence="5" type="ORF">IQ235_14180</name>
</gene>
<dbReference type="Pfam" id="PF00072">
    <property type="entry name" value="Response_reg"/>
    <property type="match status" value="1"/>
</dbReference>
<reference evidence="5" key="1">
    <citation type="submission" date="2020-10" db="EMBL/GenBank/DDBJ databases">
        <authorList>
            <person name="Castelo-Branco R."/>
            <person name="Eusebio N."/>
            <person name="Adriana R."/>
            <person name="Vieira A."/>
            <person name="Brugerolle De Fraissinette N."/>
            <person name="Rezende De Castro R."/>
            <person name="Schneider M.P."/>
            <person name="Vasconcelos V."/>
            <person name="Leao P.N."/>
        </authorList>
    </citation>
    <scope>NUCLEOTIDE SEQUENCE</scope>
    <source>
        <strain evidence="5">LEGE 11467</strain>
    </source>
</reference>
<evidence type="ECO:0000256" key="1">
    <source>
        <dbReference type="PROSITE-ProRule" id="PRU00169"/>
    </source>
</evidence>
<dbReference type="Pfam" id="PF00990">
    <property type="entry name" value="GGDEF"/>
    <property type="match status" value="1"/>
</dbReference>
<feature type="domain" description="EAL" evidence="3">
    <location>
        <begin position="346"/>
        <end position="609"/>
    </location>
</feature>
<dbReference type="SMART" id="SM00052">
    <property type="entry name" value="EAL"/>
    <property type="match status" value="1"/>
</dbReference>
<evidence type="ECO:0000313" key="5">
    <source>
        <dbReference type="EMBL" id="MBE9041927.1"/>
    </source>
</evidence>
<dbReference type="Gene3D" id="3.20.20.450">
    <property type="entry name" value="EAL domain"/>
    <property type="match status" value="1"/>
</dbReference>
<dbReference type="InterPro" id="IPR035919">
    <property type="entry name" value="EAL_sf"/>
</dbReference>
<dbReference type="SUPFAM" id="SSF55073">
    <property type="entry name" value="Nucleotide cyclase"/>
    <property type="match status" value="1"/>
</dbReference>
<dbReference type="Proteomes" id="UP000621799">
    <property type="component" value="Unassembled WGS sequence"/>
</dbReference>
<dbReference type="SMART" id="SM00267">
    <property type="entry name" value="GGDEF"/>
    <property type="match status" value="1"/>
</dbReference>
<protein>
    <submittedName>
        <fullName evidence="5">EAL domain-containing protein</fullName>
    </submittedName>
</protein>
<dbReference type="SMART" id="SM00448">
    <property type="entry name" value="REC"/>
    <property type="match status" value="1"/>
</dbReference>
<dbReference type="PANTHER" id="PTHR33121">
    <property type="entry name" value="CYCLIC DI-GMP PHOSPHODIESTERASE PDEF"/>
    <property type="match status" value="1"/>
</dbReference>
<keyword evidence="6" id="KW-1185">Reference proteome</keyword>
<keyword evidence="1" id="KW-0597">Phosphoprotein</keyword>
<evidence type="ECO:0000259" key="4">
    <source>
        <dbReference type="PROSITE" id="PS50887"/>
    </source>
</evidence>
<dbReference type="PROSITE" id="PS50887">
    <property type="entry name" value="GGDEF"/>
    <property type="match status" value="1"/>
</dbReference>
<dbReference type="AlphaFoldDB" id="A0A928VZX9"/>
<dbReference type="GO" id="GO:0000160">
    <property type="term" value="P:phosphorelay signal transduction system"/>
    <property type="evidence" value="ECO:0007669"/>
    <property type="project" value="InterPro"/>
</dbReference>
<accession>A0A928VZX9</accession>
<dbReference type="GO" id="GO:0071111">
    <property type="term" value="F:cyclic-guanylate-specific phosphodiesterase activity"/>
    <property type="evidence" value="ECO:0007669"/>
    <property type="project" value="InterPro"/>
</dbReference>
<dbReference type="EMBL" id="JADEXN010000268">
    <property type="protein sequence ID" value="MBE9041927.1"/>
    <property type="molecule type" value="Genomic_DNA"/>
</dbReference>
<dbReference type="SUPFAM" id="SSF52172">
    <property type="entry name" value="CheY-like"/>
    <property type="match status" value="1"/>
</dbReference>
<dbReference type="PROSITE" id="PS50110">
    <property type="entry name" value="RESPONSE_REGULATORY"/>
    <property type="match status" value="1"/>
</dbReference>
<dbReference type="Gene3D" id="3.30.70.270">
    <property type="match status" value="1"/>
</dbReference>
<evidence type="ECO:0000259" key="3">
    <source>
        <dbReference type="PROSITE" id="PS50883"/>
    </source>
</evidence>
<evidence type="ECO:0000313" key="6">
    <source>
        <dbReference type="Proteomes" id="UP000621799"/>
    </source>
</evidence>
<dbReference type="PROSITE" id="PS50883">
    <property type="entry name" value="EAL"/>
    <property type="match status" value="1"/>
</dbReference>
<dbReference type="NCBIfam" id="TIGR00254">
    <property type="entry name" value="GGDEF"/>
    <property type="match status" value="1"/>
</dbReference>
<dbReference type="Pfam" id="PF00563">
    <property type="entry name" value="EAL"/>
    <property type="match status" value="1"/>
</dbReference>
<organism evidence="5 6">
    <name type="scientific">Zarconia navalis LEGE 11467</name>
    <dbReference type="NCBI Taxonomy" id="1828826"/>
    <lineage>
        <taxon>Bacteria</taxon>
        <taxon>Bacillati</taxon>
        <taxon>Cyanobacteriota</taxon>
        <taxon>Cyanophyceae</taxon>
        <taxon>Oscillatoriophycideae</taxon>
        <taxon>Oscillatoriales</taxon>
        <taxon>Oscillatoriales incertae sedis</taxon>
        <taxon>Zarconia</taxon>
        <taxon>Zarconia navalis</taxon>
    </lineage>
</organism>
<feature type="modified residue" description="4-aspartylphosphate" evidence="1">
    <location>
        <position position="61"/>
    </location>
</feature>
<evidence type="ECO:0000259" key="2">
    <source>
        <dbReference type="PROSITE" id="PS50110"/>
    </source>
</evidence>